<dbReference type="AlphaFoldDB" id="A0A8H6WKE6"/>
<feature type="compositionally biased region" description="Basic and acidic residues" evidence="1">
    <location>
        <begin position="463"/>
        <end position="477"/>
    </location>
</feature>
<dbReference type="GO" id="GO:0006203">
    <property type="term" value="P:dGTP catabolic process"/>
    <property type="evidence" value="ECO:0007669"/>
    <property type="project" value="TreeGrafter"/>
</dbReference>
<dbReference type="GO" id="GO:0008832">
    <property type="term" value="F:dGTPase activity"/>
    <property type="evidence" value="ECO:0007669"/>
    <property type="project" value="TreeGrafter"/>
</dbReference>
<dbReference type="InterPro" id="IPR003607">
    <property type="entry name" value="HD/PDEase_dom"/>
</dbReference>
<accession>A0A8H6WKE6</accession>
<dbReference type="OrthoDB" id="3050459at2759"/>
<organism evidence="2 3">
    <name type="scientific">Mycena chlorophos</name>
    <name type="common">Agaric fungus</name>
    <name type="synonym">Agaricus chlorophos</name>
    <dbReference type="NCBI Taxonomy" id="658473"/>
    <lineage>
        <taxon>Eukaryota</taxon>
        <taxon>Fungi</taxon>
        <taxon>Dikarya</taxon>
        <taxon>Basidiomycota</taxon>
        <taxon>Agaricomycotina</taxon>
        <taxon>Agaricomycetes</taxon>
        <taxon>Agaricomycetidae</taxon>
        <taxon>Agaricales</taxon>
        <taxon>Marasmiineae</taxon>
        <taxon>Mycenaceae</taxon>
        <taxon>Mycena</taxon>
    </lineage>
</organism>
<dbReference type="EMBL" id="JACAZE010000002">
    <property type="protein sequence ID" value="KAF7320672.1"/>
    <property type="molecule type" value="Genomic_DNA"/>
</dbReference>
<dbReference type="InterPro" id="IPR050135">
    <property type="entry name" value="dGTPase-like"/>
</dbReference>
<evidence type="ECO:0000313" key="3">
    <source>
        <dbReference type="Proteomes" id="UP000613580"/>
    </source>
</evidence>
<sequence>MAPSSEEPKMRIIKDPIQPHFQQLRHIKQLGTTYRVYPGASHNRFEQCLCVAHLARSIATHLKTSQPELHITARDVECVQIAGPCHDLDHGPWSHVWDGLFIAVVAPPAEDEKPWQHEDAFKMMFVDLIRFLKEHSLVPEDQFPEKDVRFILALIDGEETHCDPDEKSFLFDIVANKRNGLDVDPFDYIARDTYMMGIPSKVPSLRIIQSARVIDGKICFDVKNVNLLLNIGASRFGLHKEQYNHKTAKVIEYMIVDALKLAETSLQIAGRIKSPKTFMYLTDNIEQEIKASTAAELKPARDLLDAIDIRNLYKQVDERGEHRGLHGRRVGHRGYVDPALRPGDEPADKVNFYSKQNPTTQTEIIYTESARAQRGDYPTLMPQYFAELTLSVFTKLPQYMLFHRNDAMLTIYRTLHADTKRVRNRTASLGSFDGSSINSVPVSYAPDTPGGNPMSLSKNSQKRSRESLEDIGKETSRVAKMQAK</sequence>
<dbReference type="SUPFAM" id="SSF109604">
    <property type="entry name" value="HD-domain/PDEase-like"/>
    <property type="match status" value="1"/>
</dbReference>
<dbReference type="GO" id="GO:0005634">
    <property type="term" value="C:nucleus"/>
    <property type="evidence" value="ECO:0007669"/>
    <property type="project" value="TreeGrafter"/>
</dbReference>
<keyword evidence="3" id="KW-1185">Reference proteome</keyword>
<reference evidence="2" key="1">
    <citation type="submission" date="2020-05" db="EMBL/GenBank/DDBJ databases">
        <title>Mycena genomes resolve the evolution of fungal bioluminescence.</title>
        <authorList>
            <person name="Tsai I.J."/>
        </authorList>
    </citation>
    <scope>NUCLEOTIDE SEQUENCE</scope>
    <source>
        <strain evidence="2">110903Hualien_Pintung</strain>
    </source>
</reference>
<feature type="region of interest" description="Disordered" evidence="1">
    <location>
        <begin position="438"/>
        <end position="484"/>
    </location>
</feature>
<dbReference type="PANTHER" id="PTHR11373">
    <property type="entry name" value="DEOXYNUCLEOSIDE TRIPHOSPHATE TRIPHOSPHOHYDROLASE"/>
    <property type="match status" value="1"/>
</dbReference>
<keyword evidence="2" id="KW-0378">Hydrolase</keyword>
<gene>
    <name evidence="2" type="ORF">HMN09_00152200</name>
</gene>
<dbReference type="CDD" id="cd00077">
    <property type="entry name" value="HDc"/>
    <property type="match status" value="1"/>
</dbReference>
<dbReference type="Proteomes" id="UP000613580">
    <property type="component" value="Unassembled WGS sequence"/>
</dbReference>
<evidence type="ECO:0000313" key="2">
    <source>
        <dbReference type="EMBL" id="KAF7320672.1"/>
    </source>
</evidence>
<dbReference type="Gene3D" id="1.10.3210.10">
    <property type="entry name" value="Hypothetical protein af1432"/>
    <property type="match status" value="1"/>
</dbReference>
<comment type="caution">
    <text evidence="2">The sequence shown here is derived from an EMBL/GenBank/DDBJ whole genome shotgun (WGS) entry which is preliminary data.</text>
</comment>
<evidence type="ECO:0000256" key="1">
    <source>
        <dbReference type="SAM" id="MobiDB-lite"/>
    </source>
</evidence>
<protein>
    <submittedName>
        <fullName evidence="2">Glycoside hydrolase family 3 protein</fullName>
    </submittedName>
</protein>
<dbReference type="PANTHER" id="PTHR11373:SF4">
    <property type="entry name" value="DEOXYNUCLEOSIDE TRIPHOSPHATE TRIPHOSPHOHYDROLASE SAMHD1"/>
    <property type="match status" value="1"/>
</dbReference>
<name>A0A8H6WKE6_MYCCL</name>
<proteinExistence type="predicted"/>